<dbReference type="Proteomes" id="UP000730481">
    <property type="component" value="Unassembled WGS sequence"/>
</dbReference>
<accession>A0A9P5A779</accession>
<evidence type="ECO:0000313" key="2">
    <source>
        <dbReference type="Proteomes" id="UP000730481"/>
    </source>
</evidence>
<protein>
    <submittedName>
        <fullName evidence="1">Transposase</fullName>
    </submittedName>
</protein>
<comment type="caution">
    <text evidence="1">The sequence shown here is derived from an EMBL/GenBank/DDBJ whole genome shotgun (WGS) entry which is preliminary data.</text>
</comment>
<evidence type="ECO:0000313" key="1">
    <source>
        <dbReference type="EMBL" id="KAF4333456.1"/>
    </source>
</evidence>
<proteinExistence type="predicted"/>
<reference evidence="1" key="2">
    <citation type="submission" date="2020-02" db="EMBL/GenBank/DDBJ databases">
        <title>Identification and distribution of gene clusters putatively required for synthesis of sphingolipid metabolism inhibitors in phylogenetically diverse species of the filamentous fungus Fusarium.</title>
        <authorList>
            <person name="Kim H.-S."/>
            <person name="Busman M."/>
            <person name="Brown D.W."/>
            <person name="Divon H."/>
            <person name="Uhlig S."/>
            <person name="Proctor R.H."/>
        </authorList>
    </citation>
    <scope>NUCLEOTIDE SEQUENCE</scope>
    <source>
        <strain evidence="1">NRRL 25174</strain>
    </source>
</reference>
<sequence>MTSKACPLRYEELFQSSGSAAAAAAQTTKEIVAARVAPAATETTAVQAAAGQIEAGVTAAVQALAGHKAADQIVAVQELADHAAASQTSTVQEFTDCIMVDQIVAVHTAAVQAAAVETRAAALAPELRYDDPRAIYQRYAEARNAWYKAQPRGSIKTNQQYRKAMGLPQRYDKKGSRDWTKEEMMAYLDWSKAEEDRAETRVAAEMEGNPFSNRRGMREIWEAAAVDYLNAARGSP</sequence>
<reference evidence="1" key="1">
    <citation type="journal article" date="2017" name="Mycologia">
        <title>Fusarium algeriense, sp. nov., a novel toxigenic crown rot pathogen of durum wheat from Algeria is nested in the Fusarium burgessii species complex.</title>
        <authorList>
            <person name="Laraba I."/>
            <person name="Keddad A."/>
            <person name="Boureghda H."/>
            <person name="Abdallah N."/>
            <person name="Vaughan M.M."/>
            <person name="Proctor R.H."/>
            <person name="Busman M."/>
            <person name="O'Donnell K."/>
        </authorList>
    </citation>
    <scope>NUCLEOTIDE SEQUENCE</scope>
    <source>
        <strain evidence="1">NRRL 25174</strain>
    </source>
</reference>
<dbReference type="EMBL" id="PVQB02000836">
    <property type="protein sequence ID" value="KAF4333456.1"/>
    <property type="molecule type" value="Genomic_DNA"/>
</dbReference>
<name>A0A9P5A779_9HYPO</name>
<dbReference type="OrthoDB" id="5105377at2759"/>
<organism evidence="1 2">
    <name type="scientific">Fusarium beomiforme</name>
    <dbReference type="NCBI Taxonomy" id="44412"/>
    <lineage>
        <taxon>Eukaryota</taxon>
        <taxon>Fungi</taxon>
        <taxon>Dikarya</taxon>
        <taxon>Ascomycota</taxon>
        <taxon>Pezizomycotina</taxon>
        <taxon>Sordariomycetes</taxon>
        <taxon>Hypocreomycetidae</taxon>
        <taxon>Hypocreales</taxon>
        <taxon>Nectriaceae</taxon>
        <taxon>Fusarium</taxon>
        <taxon>Fusarium burgessii species complex</taxon>
    </lineage>
</organism>
<dbReference type="AlphaFoldDB" id="A0A9P5A779"/>
<keyword evidence="2" id="KW-1185">Reference proteome</keyword>
<gene>
    <name evidence="1" type="ORF">FBEOM_12729</name>
</gene>